<comment type="caution">
    <text evidence="1">The sequence shown here is derived from an EMBL/GenBank/DDBJ whole genome shotgun (WGS) entry which is preliminary data.</text>
</comment>
<evidence type="ECO:0000313" key="2">
    <source>
        <dbReference type="Proteomes" id="UP000620064"/>
    </source>
</evidence>
<accession>A0ABQ2NFT1</accession>
<name>A0ABQ2NFT1_9FLAO</name>
<evidence type="ECO:0000313" key="1">
    <source>
        <dbReference type="EMBL" id="GGP01420.1"/>
    </source>
</evidence>
<keyword evidence="2" id="KW-1185">Reference proteome</keyword>
<sequence length="271" mass="31814">MTLLGVNLSFGQSKKLTTIVEQIAKINEVQEEHVGIAGAESENYKNFKQLKEIATTEELVQLTDNKNATVACYASWALADNIYPDLKNIFQKFVLQDRQVGTFSGCIKSQDNISSELYHRYWNNVNTSKRPTDKILLELDSIVIFSKNPYWLLLNRAMENRVYVEPYKKQISILAFEQGQREAIFYLCNWHKAEYADKIKTALVKYLNETEFKNTGTTDYYKTVDELFKFNDPEIRKAIIAKMKKDRHWEMEKERFKYLLSDNYIYNIDSE</sequence>
<reference evidence="2" key="1">
    <citation type="journal article" date="2019" name="Int. J. Syst. Evol. Microbiol.">
        <title>The Global Catalogue of Microorganisms (GCM) 10K type strain sequencing project: providing services to taxonomists for standard genome sequencing and annotation.</title>
        <authorList>
            <consortium name="The Broad Institute Genomics Platform"/>
            <consortium name="The Broad Institute Genome Sequencing Center for Infectious Disease"/>
            <person name="Wu L."/>
            <person name="Ma J."/>
        </authorList>
    </citation>
    <scope>NUCLEOTIDE SEQUENCE [LARGE SCALE GENOMIC DNA]</scope>
    <source>
        <strain evidence="2">CGMCC 1.7656</strain>
    </source>
</reference>
<dbReference type="EMBL" id="BMLV01000001">
    <property type="protein sequence ID" value="GGP01420.1"/>
    <property type="molecule type" value="Genomic_DNA"/>
</dbReference>
<gene>
    <name evidence="1" type="ORF">GCM10010992_01720</name>
</gene>
<dbReference type="Proteomes" id="UP000620064">
    <property type="component" value="Unassembled WGS sequence"/>
</dbReference>
<protein>
    <submittedName>
        <fullName evidence="1">Uncharacterized protein</fullName>
    </submittedName>
</protein>
<organism evidence="1 2">
    <name type="scientific">Cloacibacterium rupense</name>
    <dbReference type="NCBI Taxonomy" id="517423"/>
    <lineage>
        <taxon>Bacteria</taxon>
        <taxon>Pseudomonadati</taxon>
        <taxon>Bacteroidota</taxon>
        <taxon>Flavobacteriia</taxon>
        <taxon>Flavobacteriales</taxon>
        <taxon>Weeksellaceae</taxon>
    </lineage>
</organism>
<proteinExistence type="predicted"/>